<dbReference type="AlphaFoldDB" id="A0A9J7LYK3"/>
<reference evidence="2" key="2">
    <citation type="submission" date="2025-08" db="UniProtKB">
        <authorList>
            <consortium name="RefSeq"/>
        </authorList>
    </citation>
    <scope>IDENTIFICATION</scope>
    <source>
        <strain evidence="2">S238N-H82</strain>
        <tissue evidence="2">Testes</tissue>
    </source>
</reference>
<proteinExistence type="predicted"/>
<dbReference type="OMA" id="HMEQQFK"/>
<accession>A0A9J7LYK3</accession>
<dbReference type="KEGG" id="bfo:118426400"/>
<dbReference type="OrthoDB" id="16434at2759"/>
<dbReference type="RefSeq" id="XP_035691662.1">
    <property type="nucleotide sequence ID" value="XM_035835769.1"/>
</dbReference>
<keyword evidence="1" id="KW-1185">Reference proteome</keyword>
<protein>
    <submittedName>
        <fullName evidence="2">28S ribosomal protein S34, mitochondrial-like</fullName>
    </submittedName>
</protein>
<sequence>MPRTPFYEDYMGIRKMAQRILKEREAAFQALPDREKARLRPRILPIPVQEAVKRGEKRLFEVLRDEADWGVGKLVTRVLWQTRYPEPCFWRLTRVAPDELAENRDFGEAWGIRTWRGIYENAERQILDANTTHGWWIVPPEKEEEFCTIPEDSTYAEERKVPYEVPVPPLLRAMILAERERKGEDLTEPMMPITVATGPRHRASQVSWEEYKQWLKEKNI</sequence>
<dbReference type="Proteomes" id="UP000001554">
    <property type="component" value="Chromosome 11"/>
</dbReference>
<dbReference type="GO" id="GO:0032543">
    <property type="term" value="P:mitochondrial translation"/>
    <property type="evidence" value="ECO:0000318"/>
    <property type="project" value="GO_Central"/>
</dbReference>
<evidence type="ECO:0000313" key="2">
    <source>
        <dbReference type="RefSeq" id="XP_035691662.1"/>
    </source>
</evidence>
<dbReference type="Pfam" id="PF16053">
    <property type="entry name" value="MRP-S34"/>
    <property type="match status" value="1"/>
</dbReference>
<organism evidence="1 2">
    <name type="scientific">Branchiostoma floridae</name>
    <name type="common">Florida lancelet</name>
    <name type="synonym">Amphioxus</name>
    <dbReference type="NCBI Taxonomy" id="7739"/>
    <lineage>
        <taxon>Eukaryota</taxon>
        <taxon>Metazoa</taxon>
        <taxon>Chordata</taxon>
        <taxon>Cephalochordata</taxon>
        <taxon>Leptocardii</taxon>
        <taxon>Amphioxiformes</taxon>
        <taxon>Branchiostomatidae</taxon>
        <taxon>Branchiostoma</taxon>
    </lineage>
</organism>
<dbReference type="GO" id="GO:0005763">
    <property type="term" value="C:mitochondrial small ribosomal subunit"/>
    <property type="evidence" value="ECO:0000318"/>
    <property type="project" value="GO_Central"/>
</dbReference>
<name>A0A9J7LYK3_BRAFL</name>
<gene>
    <name evidence="2" type="primary">LOC118426400</name>
</gene>
<dbReference type="GeneID" id="118426400"/>
<dbReference type="PANTHER" id="PTHR28589:SF1">
    <property type="entry name" value="SMALL RIBOSOMAL SUBUNIT PROTEIN MS34"/>
    <property type="match status" value="1"/>
</dbReference>
<reference evidence="1" key="1">
    <citation type="journal article" date="2020" name="Nat. Ecol. Evol.">
        <title>Deeply conserved synteny resolves early events in vertebrate evolution.</title>
        <authorList>
            <person name="Simakov O."/>
            <person name="Marletaz F."/>
            <person name="Yue J.X."/>
            <person name="O'Connell B."/>
            <person name="Jenkins J."/>
            <person name="Brandt A."/>
            <person name="Calef R."/>
            <person name="Tung C.H."/>
            <person name="Huang T.K."/>
            <person name="Schmutz J."/>
            <person name="Satoh N."/>
            <person name="Yu J.K."/>
            <person name="Putnam N.H."/>
            <person name="Green R.E."/>
            <person name="Rokhsar D.S."/>
        </authorList>
    </citation>
    <scope>NUCLEOTIDE SEQUENCE [LARGE SCALE GENOMIC DNA]</scope>
    <source>
        <strain evidence="1">S238N-H82</strain>
    </source>
</reference>
<dbReference type="InterPro" id="IPR032053">
    <property type="entry name" value="Ribosomal_mS34"/>
</dbReference>
<dbReference type="PANTHER" id="PTHR28589">
    <property type="entry name" value="28S RIBOSOMAL PROTEIN S34, MITOCHONDRIAL"/>
    <property type="match status" value="1"/>
</dbReference>
<evidence type="ECO:0000313" key="1">
    <source>
        <dbReference type="Proteomes" id="UP000001554"/>
    </source>
</evidence>
<dbReference type="GO" id="GO:0003735">
    <property type="term" value="F:structural constituent of ribosome"/>
    <property type="evidence" value="ECO:0000318"/>
    <property type="project" value="GO_Central"/>
</dbReference>